<dbReference type="OrthoDB" id="10263059at2759"/>
<dbReference type="InterPro" id="IPR040632">
    <property type="entry name" value="Sulfotransfer_4"/>
</dbReference>
<comment type="caution">
    <text evidence="2">The sequence shown here is derived from an EMBL/GenBank/DDBJ whole genome shotgun (WGS) entry which is preliminary data.</text>
</comment>
<dbReference type="EMBL" id="JAGTXO010000034">
    <property type="protein sequence ID" value="KAG8460176.1"/>
    <property type="molecule type" value="Genomic_DNA"/>
</dbReference>
<gene>
    <name evidence="2" type="ORF">KFE25_004424</name>
</gene>
<dbReference type="InterPro" id="IPR027417">
    <property type="entry name" value="P-loop_NTPase"/>
</dbReference>
<feature type="chain" id="PRO_5035278992" description="Sulfotransferase domain-containing protein" evidence="1">
    <location>
        <begin position="24"/>
        <end position="280"/>
    </location>
</feature>
<evidence type="ECO:0000313" key="3">
    <source>
        <dbReference type="Proteomes" id="UP000751190"/>
    </source>
</evidence>
<name>A0A8J6C6J8_DIALT</name>
<dbReference type="SUPFAM" id="SSF52540">
    <property type="entry name" value="P-loop containing nucleoside triphosphate hydrolases"/>
    <property type="match status" value="1"/>
</dbReference>
<keyword evidence="1" id="KW-0732">Signal</keyword>
<evidence type="ECO:0000313" key="2">
    <source>
        <dbReference type="EMBL" id="KAG8460176.1"/>
    </source>
</evidence>
<keyword evidence="3" id="KW-1185">Reference proteome</keyword>
<dbReference type="Gene3D" id="3.40.50.300">
    <property type="entry name" value="P-loop containing nucleotide triphosphate hydrolases"/>
    <property type="match status" value="1"/>
</dbReference>
<dbReference type="Proteomes" id="UP000751190">
    <property type="component" value="Unassembled WGS sequence"/>
</dbReference>
<feature type="signal peptide" evidence="1">
    <location>
        <begin position="1"/>
        <end position="23"/>
    </location>
</feature>
<organism evidence="2 3">
    <name type="scientific">Diacronema lutheri</name>
    <name type="common">Unicellular marine alga</name>
    <name type="synonym">Monochrysis lutheri</name>
    <dbReference type="NCBI Taxonomy" id="2081491"/>
    <lineage>
        <taxon>Eukaryota</taxon>
        <taxon>Haptista</taxon>
        <taxon>Haptophyta</taxon>
        <taxon>Pavlovophyceae</taxon>
        <taxon>Pavlovales</taxon>
        <taxon>Pavlovaceae</taxon>
        <taxon>Diacronema</taxon>
    </lineage>
</organism>
<evidence type="ECO:0008006" key="4">
    <source>
        <dbReference type="Google" id="ProtNLM"/>
    </source>
</evidence>
<dbReference type="Pfam" id="PF17784">
    <property type="entry name" value="Sulfotransfer_4"/>
    <property type="match status" value="1"/>
</dbReference>
<dbReference type="AlphaFoldDB" id="A0A8J6C6J8"/>
<proteinExistence type="predicted"/>
<reference evidence="2" key="1">
    <citation type="submission" date="2021-05" db="EMBL/GenBank/DDBJ databases">
        <title>The genome of the haptophyte Pavlova lutheri (Diacronema luteri, Pavlovales) - a model for lipid biosynthesis in eukaryotic algae.</title>
        <authorList>
            <person name="Hulatt C.J."/>
            <person name="Posewitz M.C."/>
        </authorList>
    </citation>
    <scope>NUCLEOTIDE SEQUENCE</scope>
    <source>
        <strain evidence="2">NIVA-4/92</strain>
    </source>
</reference>
<protein>
    <recommendedName>
        <fullName evidence="4">Sulfotransferase domain-containing protein</fullName>
    </recommendedName>
</protein>
<sequence length="280" mass="31352">MPSHNGAARALAQLLVLAVPAEAFDKLFFIGPMKTGTTTLSRVCLSKGYATCHGYCNGVNWATATTSHTDQRAILSQHDAFMDHGDEADYVWVASRYPTSRFILNTRRLKTWLVSRADHARRNRVAQGCTPYGDRGSCPSTKTFLLENSEEAIARWVTEQADHQDKVVRFFASSHALRQRFVVIDVEGQSSASLNLLLDWISRPRLASLPTTVPVLRPRDVPMAVARSHAVPPDENSNTHESLTRARVEGVLRKHNCTAEDWNRHWYRACAKAITLSLKK</sequence>
<accession>A0A8J6C6J8</accession>
<evidence type="ECO:0000256" key="1">
    <source>
        <dbReference type="SAM" id="SignalP"/>
    </source>
</evidence>